<accession>A0ABZ2BQ98</accession>
<dbReference type="EMBL" id="CP143423">
    <property type="protein sequence ID" value="WVX48149.1"/>
    <property type="molecule type" value="Genomic_DNA"/>
</dbReference>
<gene>
    <name evidence="1" type="ORF">ROLI_012270</name>
</gene>
<protein>
    <submittedName>
        <fullName evidence="1">Uncharacterized protein</fullName>
    </submittedName>
</protein>
<keyword evidence="2" id="KW-1185">Reference proteome</keyword>
<evidence type="ECO:0000313" key="2">
    <source>
        <dbReference type="Proteomes" id="UP001318682"/>
    </source>
</evidence>
<organism evidence="1 2">
    <name type="scientific">Roseobacter fucihabitans</name>
    <dbReference type="NCBI Taxonomy" id="1537242"/>
    <lineage>
        <taxon>Bacteria</taxon>
        <taxon>Pseudomonadati</taxon>
        <taxon>Pseudomonadota</taxon>
        <taxon>Alphaproteobacteria</taxon>
        <taxon>Rhodobacterales</taxon>
        <taxon>Roseobacteraceae</taxon>
        <taxon>Roseobacter</taxon>
    </lineage>
</organism>
<reference evidence="2" key="1">
    <citation type="submission" date="2024-01" db="EMBL/GenBank/DDBJ databases">
        <title>Roseobacter fucihabitans sp. nov., isolated from the brown alga Fucus spiralis.</title>
        <authorList>
            <person name="Hahnke S."/>
            <person name="Berger M."/>
            <person name="Schlingloff A."/>
            <person name="Athale I."/>
            <person name="Neumann-Schaal M."/>
            <person name="Adenaya A."/>
            <person name="Poehlein A."/>
            <person name="Daniel R."/>
            <person name="Pertersen J."/>
            <person name="Brinkhoff T."/>
        </authorList>
    </citation>
    <scope>NUCLEOTIDE SEQUENCE [LARGE SCALE GENOMIC DNA]</scope>
    <source>
        <strain evidence="2">B14</strain>
    </source>
</reference>
<dbReference type="Proteomes" id="UP001318682">
    <property type="component" value="Chromosome"/>
</dbReference>
<sequence>MWFEFFGGLGTFLAGASAAMAVVFSEIKKIQELEFSPVRLFESKRFCETKCAENSRRGYS</sequence>
<evidence type="ECO:0000313" key="1">
    <source>
        <dbReference type="EMBL" id="WVX48149.1"/>
    </source>
</evidence>
<proteinExistence type="predicted"/>
<name>A0ABZ2BQ98_9RHOB</name>